<reference evidence="5 6" key="1">
    <citation type="journal article" date="2020" name="Int. J. Syst. Evol. Microbiol.">
        <title>Novel acetic acid bacteria from cider fermentations: Acetobacter conturbans sp. nov. and Acetobacter fallax sp. nov.</title>
        <authorList>
            <person name="Sombolestani A.S."/>
            <person name="Cleenwerck I."/>
            <person name="Cnockaert M."/>
            <person name="Borremans W."/>
            <person name="Wieme A.D."/>
            <person name="De Vuyst L."/>
            <person name="Vandamme P."/>
        </authorList>
    </citation>
    <scope>NUCLEOTIDE SEQUENCE [LARGE SCALE GENOMIC DNA]</scope>
    <source>
        <strain evidence="5 6">LMG 1637</strain>
    </source>
</reference>
<evidence type="ECO:0000256" key="3">
    <source>
        <dbReference type="SAM" id="Phobius"/>
    </source>
</evidence>
<name>A0ABX0K3Q6_9PROT</name>
<gene>
    <name evidence="5" type="ORF">GOB84_00270</name>
</gene>
<evidence type="ECO:0000313" key="6">
    <source>
        <dbReference type="Proteomes" id="UP000615326"/>
    </source>
</evidence>
<organism evidence="5 6">
    <name type="scientific">Acetobacter fallax</name>
    <dbReference type="NCBI Taxonomy" id="1737473"/>
    <lineage>
        <taxon>Bacteria</taxon>
        <taxon>Pseudomonadati</taxon>
        <taxon>Pseudomonadota</taxon>
        <taxon>Alphaproteobacteria</taxon>
        <taxon>Acetobacterales</taxon>
        <taxon>Acetobacteraceae</taxon>
        <taxon>Acetobacter</taxon>
    </lineage>
</organism>
<keyword evidence="3" id="KW-0812">Transmembrane</keyword>
<keyword evidence="6" id="KW-1185">Reference proteome</keyword>
<evidence type="ECO:0000256" key="1">
    <source>
        <dbReference type="PROSITE-ProRule" id="PRU00409"/>
    </source>
</evidence>
<feature type="region of interest" description="Disordered" evidence="2">
    <location>
        <begin position="1"/>
        <end position="65"/>
    </location>
</feature>
<protein>
    <submittedName>
        <fullName evidence="5">ATP-grasp domain-containing protein</fullName>
    </submittedName>
</protein>
<evidence type="ECO:0000259" key="4">
    <source>
        <dbReference type="PROSITE" id="PS50975"/>
    </source>
</evidence>
<proteinExistence type="predicted"/>
<keyword evidence="1" id="KW-0067">ATP-binding</keyword>
<dbReference type="SUPFAM" id="SSF56059">
    <property type="entry name" value="Glutathione synthetase ATP-binding domain-like"/>
    <property type="match status" value="1"/>
</dbReference>
<feature type="compositionally biased region" description="Polar residues" evidence="2">
    <location>
        <begin position="1"/>
        <end position="23"/>
    </location>
</feature>
<dbReference type="InterPro" id="IPR011761">
    <property type="entry name" value="ATP-grasp"/>
</dbReference>
<dbReference type="EMBL" id="WOSW01000001">
    <property type="protein sequence ID" value="NHO31014.1"/>
    <property type="molecule type" value="Genomic_DNA"/>
</dbReference>
<evidence type="ECO:0000313" key="5">
    <source>
        <dbReference type="EMBL" id="NHO31014.1"/>
    </source>
</evidence>
<feature type="transmembrane region" description="Helical" evidence="3">
    <location>
        <begin position="78"/>
        <end position="96"/>
    </location>
</feature>
<accession>A0ABX0K3Q6</accession>
<feature type="domain" description="ATP-grasp" evidence="4">
    <location>
        <begin position="133"/>
        <end position="372"/>
    </location>
</feature>
<keyword evidence="1" id="KW-0547">Nucleotide-binding</keyword>
<comment type="caution">
    <text evidence="5">The sequence shown here is derived from an EMBL/GenBank/DDBJ whole genome shotgun (WGS) entry which is preliminary data.</text>
</comment>
<keyword evidence="3" id="KW-0472">Membrane</keyword>
<sequence>MQDTESLMTTSDSLSSPSDNATRNAGPARGLPPSLGNTGHAADGQPGSHDKKSDPMRTQTNLSRDKESKEPVSFFEFWPGWLFYTPIVAWWIALGIRYRDFGMPTAANPKITTGGLCCESKSAILDMAGDVARTAIAPYVVLDTDTDDLARAESALAAAGISLPVVVKPDIGCNGTGVKLTATKEALAEALAAFPRGVRLVIQRLIPWEHEAGLFYIRHANDRQGRITSVTYKDIPALTGDGRSTVDELLAADPRTRLVPQIYRPRLASRLNDILPEGEHLPLVFTGNHCKGSVFRNGAADITPELVTAVDRIMQDIPEFHFGRVDLKFRSVEALRQGKDFEIIEINGVGSEATHIWDARTTLREAYAAQFHHYGEAFRIGAENRKRGWKSTRLFRGIRLWREQRRLMRSYPLND</sequence>
<evidence type="ECO:0000256" key="2">
    <source>
        <dbReference type="SAM" id="MobiDB-lite"/>
    </source>
</evidence>
<dbReference type="PROSITE" id="PS50975">
    <property type="entry name" value="ATP_GRASP"/>
    <property type="match status" value="1"/>
</dbReference>
<dbReference type="Proteomes" id="UP000615326">
    <property type="component" value="Unassembled WGS sequence"/>
</dbReference>
<dbReference type="InterPro" id="IPR013815">
    <property type="entry name" value="ATP_grasp_subdomain_1"/>
</dbReference>
<keyword evidence="3" id="KW-1133">Transmembrane helix</keyword>
<dbReference type="Gene3D" id="3.30.1490.20">
    <property type="entry name" value="ATP-grasp fold, A domain"/>
    <property type="match status" value="1"/>
</dbReference>